<reference evidence="1" key="1">
    <citation type="submission" date="2019-06" db="EMBL/GenBank/DDBJ databases">
        <authorList>
            <person name="Zheng W."/>
        </authorList>
    </citation>
    <scope>NUCLEOTIDE SEQUENCE</scope>
    <source>
        <strain evidence="1">QDHG01</strain>
    </source>
</reference>
<accession>A0A8J8NZN7</accession>
<name>A0A8J8NZN7_HALGN</name>
<evidence type="ECO:0000313" key="1">
    <source>
        <dbReference type="EMBL" id="TNV85177.1"/>
    </source>
</evidence>
<organism evidence="1 2">
    <name type="scientific">Halteria grandinella</name>
    <dbReference type="NCBI Taxonomy" id="5974"/>
    <lineage>
        <taxon>Eukaryota</taxon>
        <taxon>Sar</taxon>
        <taxon>Alveolata</taxon>
        <taxon>Ciliophora</taxon>
        <taxon>Intramacronucleata</taxon>
        <taxon>Spirotrichea</taxon>
        <taxon>Stichotrichia</taxon>
        <taxon>Sporadotrichida</taxon>
        <taxon>Halteriidae</taxon>
        <taxon>Halteria</taxon>
    </lineage>
</organism>
<dbReference type="Proteomes" id="UP000785679">
    <property type="component" value="Unassembled WGS sequence"/>
</dbReference>
<dbReference type="EMBL" id="RRYP01002060">
    <property type="protein sequence ID" value="TNV85177.1"/>
    <property type="molecule type" value="Genomic_DNA"/>
</dbReference>
<keyword evidence="2" id="KW-1185">Reference proteome</keyword>
<protein>
    <submittedName>
        <fullName evidence="1">Uncharacterized protein</fullName>
    </submittedName>
</protein>
<comment type="caution">
    <text evidence="1">The sequence shown here is derived from an EMBL/GenBank/DDBJ whole genome shotgun (WGS) entry which is preliminary data.</text>
</comment>
<evidence type="ECO:0000313" key="2">
    <source>
        <dbReference type="Proteomes" id="UP000785679"/>
    </source>
</evidence>
<sequence length="123" mass="14468">MFKQAFLTFARTRNHCFHRAFPCTQCDISFCTRSAESRYLTKHFLRQTVSRSFKSLPPFTLTEHLPRQFSTVERSASWPAFTPSYCTRKSLMGCTASLRSGQKFCIYRRLMKLYINQLMSLVE</sequence>
<dbReference type="AlphaFoldDB" id="A0A8J8NZN7"/>
<proteinExistence type="predicted"/>
<gene>
    <name evidence="1" type="ORF">FGO68_gene3604</name>
</gene>